<dbReference type="PANTHER" id="PTHR33990">
    <property type="entry name" value="PROTEIN YJDN-RELATED"/>
    <property type="match status" value="1"/>
</dbReference>
<dbReference type="OrthoDB" id="9795306at2"/>
<dbReference type="CDD" id="cd06588">
    <property type="entry name" value="PhnB_like"/>
    <property type="match status" value="1"/>
</dbReference>
<dbReference type="GO" id="GO:0008168">
    <property type="term" value="F:methyltransferase activity"/>
    <property type="evidence" value="ECO:0007669"/>
    <property type="project" value="UniProtKB-KW"/>
</dbReference>
<dbReference type="Proteomes" id="UP000063789">
    <property type="component" value="Chromosome"/>
</dbReference>
<name>A0A0N7FUG8_9ACTN</name>
<keyword evidence="2" id="KW-0830">Ubiquinone</keyword>
<dbReference type="STRING" id="1136941.ACH46_07140"/>
<sequence length="127" mass="13944">MTQIRPFLMFQGAVAAQAIELYLAAFPDGKVLSSKPQPEESKGIMLAELDLAGQRVLVSDSAVDHAFDFTPSSSLFVDVETREELERLVDVLGKDGATLMPLDDYGFSTAFAWVNDRFGVSWQLNLA</sequence>
<protein>
    <submittedName>
        <fullName evidence="2">3-demethylubiquinone-9 3-methyltransferase</fullName>
    </submittedName>
</protein>
<dbReference type="Gene3D" id="3.30.720.100">
    <property type="match status" value="1"/>
</dbReference>
<proteinExistence type="predicted"/>
<dbReference type="GO" id="GO:0032259">
    <property type="term" value="P:methylation"/>
    <property type="evidence" value="ECO:0007669"/>
    <property type="project" value="UniProtKB-KW"/>
</dbReference>
<dbReference type="Gene3D" id="3.30.720.110">
    <property type="match status" value="1"/>
</dbReference>
<dbReference type="PIRSF" id="PIRSF021700">
    <property type="entry name" value="3_dmu_93_MTrfase"/>
    <property type="match status" value="1"/>
</dbReference>
<gene>
    <name evidence="2" type="ORF">ACH46_07140</name>
</gene>
<evidence type="ECO:0000313" key="3">
    <source>
        <dbReference type="Proteomes" id="UP000063789"/>
    </source>
</evidence>
<keyword evidence="2" id="KW-0808">Transferase</keyword>
<feature type="domain" description="PhnB-like" evidence="1">
    <location>
        <begin position="3"/>
        <end position="124"/>
    </location>
</feature>
<reference evidence="3" key="1">
    <citation type="submission" date="2015-06" db="EMBL/GenBank/DDBJ databases">
        <title>Complete genome sequence and metabolic analysis of phthalate degradation pathway in Gordonia sp. QH-11.</title>
        <authorList>
            <person name="Jin D."/>
            <person name="Kong X."/>
            <person name="Bai Z."/>
        </authorList>
    </citation>
    <scope>NUCLEOTIDE SEQUENCE [LARGE SCALE GENOMIC DNA]</scope>
    <source>
        <strain evidence="3">QH-11</strain>
    </source>
</reference>
<dbReference type="Pfam" id="PF06983">
    <property type="entry name" value="3-dmu-9_3-mt"/>
    <property type="match status" value="1"/>
</dbReference>
<reference evidence="2 3" key="2">
    <citation type="journal article" date="2017" name="Int. J. Syst. Evol. Microbiol.">
        <title>Gordonia phthalatica sp. nov., a di-n-butyl phthalate-degrading bacterium isolated from activated sludge.</title>
        <authorList>
            <person name="Jin D."/>
            <person name="Kong X."/>
            <person name="Jia M."/>
            <person name="Yu X."/>
            <person name="Wang X."/>
            <person name="Zhuang X."/>
            <person name="Deng Y."/>
            <person name="Bai Z."/>
        </authorList>
    </citation>
    <scope>NUCLEOTIDE SEQUENCE [LARGE SCALE GENOMIC DNA]</scope>
    <source>
        <strain evidence="2 3">QH-11</strain>
    </source>
</reference>
<evidence type="ECO:0000313" key="2">
    <source>
        <dbReference type="EMBL" id="ALG84319.1"/>
    </source>
</evidence>
<dbReference type="AlphaFoldDB" id="A0A0N7FUG8"/>
<dbReference type="PANTHER" id="PTHR33990:SF4">
    <property type="entry name" value="PHNB-LIKE DOMAIN-CONTAINING PROTEIN"/>
    <property type="match status" value="1"/>
</dbReference>
<dbReference type="PATRIC" id="fig|1136941.3.peg.1463"/>
<accession>A0A0N7FUG8</accession>
<keyword evidence="3" id="KW-1185">Reference proteome</keyword>
<evidence type="ECO:0000259" key="1">
    <source>
        <dbReference type="Pfam" id="PF06983"/>
    </source>
</evidence>
<dbReference type="KEGG" id="goq:ACH46_07140"/>
<dbReference type="RefSeq" id="WP_062392300.1">
    <property type="nucleotide sequence ID" value="NZ_CP011853.1"/>
</dbReference>
<dbReference type="InterPro" id="IPR028973">
    <property type="entry name" value="PhnB-like"/>
</dbReference>
<keyword evidence="2" id="KW-0489">Methyltransferase</keyword>
<dbReference type="EMBL" id="CP011853">
    <property type="protein sequence ID" value="ALG84319.1"/>
    <property type="molecule type" value="Genomic_DNA"/>
</dbReference>
<dbReference type="SUPFAM" id="SSF54593">
    <property type="entry name" value="Glyoxalase/Bleomycin resistance protein/Dihydroxybiphenyl dioxygenase"/>
    <property type="match status" value="1"/>
</dbReference>
<dbReference type="InterPro" id="IPR009725">
    <property type="entry name" value="3_dmu_93_MTrfase"/>
</dbReference>
<organism evidence="2 3">
    <name type="scientific">Gordonia phthalatica</name>
    <dbReference type="NCBI Taxonomy" id="1136941"/>
    <lineage>
        <taxon>Bacteria</taxon>
        <taxon>Bacillati</taxon>
        <taxon>Actinomycetota</taxon>
        <taxon>Actinomycetes</taxon>
        <taxon>Mycobacteriales</taxon>
        <taxon>Gordoniaceae</taxon>
        <taxon>Gordonia</taxon>
    </lineage>
</organism>
<dbReference type="InterPro" id="IPR029068">
    <property type="entry name" value="Glyas_Bleomycin-R_OHBP_Dase"/>
</dbReference>